<evidence type="ECO:0000256" key="7">
    <source>
        <dbReference type="SAM" id="Phobius"/>
    </source>
</evidence>
<evidence type="ECO:0000256" key="5">
    <source>
        <dbReference type="ARBA" id="ARBA00023002"/>
    </source>
</evidence>
<gene>
    <name evidence="9" type="ORF">NTEN_LOCUS7669</name>
</gene>
<name>A0A6H5GFX2_9HEMI</name>
<dbReference type="InterPro" id="IPR029479">
    <property type="entry name" value="Nitroreductase"/>
</dbReference>
<dbReference type="GO" id="GO:0006570">
    <property type="term" value="P:tyrosine metabolic process"/>
    <property type="evidence" value="ECO:0007669"/>
    <property type="project" value="TreeGrafter"/>
</dbReference>
<keyword evidence="7" id="KW-1133">Transmembrane helix</keyword>
<keyword evidence="3" id="KW-0285">Flavoprotein</keyword>
<reference evidence="9 10" key="1">
    <citation type="submission" date="2020-02" db="EMBL/GenBank/DDBJ databases">
        <authorList>
            <person name="Ferguson B K."/>
        </authorList>
    </citation>
    <scope>NUCLEOTIDE SEQUENCE [LARGE SCALE GENOMIC DNA]</scope>
</reference>
<evidence type="ECO:0000256" key="6">
    <source>
        <dbReference type="SAM" id="MobiDB-lite"/>
    </source>
</evidence>
<comment type="similarity">
    <text evidence="2">Belongs to the nitroreductase family.</text>
</comment>
<dbReference type="AlphaFoldDB" id="A0A6H5GFX2"/>
<dbReference type="GO" id="GO:0005886">
    <property type="term" value="C:plasma membrane"/>
    <property type="evidence" value="ECO:0007669"/>
    <property type="project" value="TreeGrafter"/>
</dbReference>
<dbReference type="GO" id="GO:0140616">
    <property type="term" value="F:iodotyrosine deiodinase activity"/>
    <property type="evidence" value="ECO:0007669"/>
    <property type="project" value="UniProtKB-ARBA"/>
</dbReference>
<dbReference type="Proteomes" id="UP000479000">
    <property type="component" value="Unassembled WGS sequence"/>
</dbReference>
<keyword evidence="4" id="KW-0288">FMN</keyword>
<accession>A0A6H5GFX2</accession>
<dbReference type="GO" id="GO:0032553">
    <property type="term" value="F:ribonucleotide binding"/>
    <property type="evidence" value="ECO:0007669"/>
    <property type="project" value="UniProtKB-ARBA"/>
</dbReference>
<dbReference type="Gene3D" id="3.40.109.10">
    <property type="entry name" value="NADH Oxidase"/>
    <property type="match status" value="1"/>
</dbReference>
<protein>
    <recommendedName>
        <fullName evidence="8">Nitroreductase domain-containing protein</fullName>
    </recommendedName>
</protein>
<proteinExistence type="inferred from homology"/>
<keyword evidence="10" id="KW-1185">Reference proteome</keyword>
<keyword evidence="5" id="KW-0560">Oxidoreductase</keyword>
<dbReference type="Pfam" id="PF00881">
    <property type="entry name" value="Nitroreductase"/>
    <property type="match status" value="1"/>
</dbReference>
<dbReference type="OrthoDB" id="41362at2759"/>
<dbReference type="FunFam" id="3.40.109.10:FF:000004">
    <property type="entry name" value="Iodotyrosine deiodinase 1"/>
    <property type="match status" value="1"/>
</dbReference>
<feature type="region of interest" description="Disordered" evidence="6">
    <location>
        <begin position="211"/>
        <end position="231"/>
    </location>
</feature>
<evidence type="ECO:0000256" key="1">
    <source>
        <dbReference type="ARBA" id="ARBA00001917"/>
    </source>
</evidence>
<evidence type="ECO:0000256" key="4">
    <source>
        <dbReference type="ARBA" id="ARBA00022643"/>
    </source>
</evidence>
<feature type="domain" description="Nitroreductase" evidence="8">
    <location>
        <begin position="258"/>
        <end position="426"/>
    </location>
</feature>
<feature type="compositionally biased region" description="Acidic residues" evidence="6">
    <location>
        <begin position="211"/>
        <end position="223"/>
    </location>
</feature>
<evidence type="ECO:0000256" key="2">
    <source>
        <dbReference type="ARBA" id="ARBA00007118"/>
    </source>
</evidence>
<dbReference type="EMBL" id="CADCXU010011710">
    <property type="protein sequence ID" value="CAB0001882.1"/>
    <property type="molecule type" value="Genomic_DNA"/>
</dbReference>
<keyword evidence="7" id="KW-0812">Transmembrane</keyword>
<dbReference type="PANTHER" id="PTHR23026">
    <property type="entry name" value="NADPH NITROREDUCTASE"/>
    <property type="match status" value="1"/>
</dbReference>
<evidence type="ECO:0000313" key="9">
    <source>
        <dbReference type="EMBL" id="CAB0001882.1"/>
    </source>
</evidence>
<comment type="cofactor">
    <cofactor evidence="1">
        <name>FMN</name>
        <dbReference type="ChEBI" id="CHEBI:58210"/>
    </cofactor>
</comment>
<keyword evidence="7" id="KW-0472">Membrane</keyword>
<dbReference type="InterPro" id="IPR000415">
    <property type="entry name" value="Nitroreductase-like"/>
</dbReference>
<organism evidence="9 10">
    <name type="scientific">Nesidiocoris tenuis</name>
    <dbReference type="NCBI Taxonomy" id="355587"/>
    <lineage>
        <taxon>Eukaryota</taxon>
        <taxon>Metazoa</taxon>
        <taxon>Ecdysozoa</taxon>
        <taxon>Arthropoda</taxon>
        <taxon>Hexapoda</taxon>
        <taxon>Insecta</taxon>
        <taxon>Pterygota</taxon>
        <taxon>Neoptera</taxon>
        <taxon>Paraneoptera</taxon>
        <taxon>Hemiptera</taxon>
        <taxon>Heteroptera</taxon>
        <taxon>Panheteroptera</taxon>
        <taxon>Cimicomorpha</taxon>
        <taxon>Miridae</taxon>
        <taxon>Dicyphina</taxon>
        <taxon>Nesidiocoris</taxon>
    </lineage>
</organism>
<evidence type="ECO:0000259" key="8">
    <source>
        <dbReference type="Pfam" id="PF00881"/>
    </source>
</evidence>
<evidence type="ECO:0000256" key="3">
    <source>
        <dbReference type="ARBA" id="ARBA00022630"/>
    </source>
</evidence>
<dbReference type="PANTHER" id="PTHR23026:SF90">
    <property type="entry name" value="IODOTYROSINE DEIODINASE 1"/>
    <property type="match status" value="1"/>
</dbReference>
<dbReference type="CDD" id="cd02144">
    <property type="entry name" value="iodotyrosine_dehalogenase"/>
    <property type="match status" value="1"/>
</dbReference>
<sequence>MSFLYHRMQNLAPRGSVWSKVSKTADKSAKIALVTDEKIAIVAALVENSIALGPGDAAVVPFLADQVRLLDSDARRAARSISERLGQVFAKLLKTLAQNWKNQYTVVSYTDLGEVWENFVAADCPCRQRKGSSGHPGRRSILAMDLNEVGMEISEKMPFLAEYWPFIITVLVCVLAAIVLFKTALDTPSDESLPPEPDLLDELDDLEGLDDENEAPAEDEDEGPALPSDLKHVPLQFERRTPLESLTRSQEFLDLMSTRRTVRSFSSDPVSPEIIRNIIKTAGTAPSGAHTEPWTYVVVTDMEMKVKIREIVEHEERINYERRMGDQWVTDLKPLKTFWEKEYLSVAPYLILVFKQVYGFKENGRKKTHYYNEMSVAIASGILLTAIHNAGLVSLTSTPLNCGPAIRVLLGRPKNEKLTLLLPVGYPAPDATVPDLTRKPLEDILVEI</sequence>
<dbReference type="InterPro" id="IPR050627">
    <property type="entry name" value="Nitroreductase/BluB"/>
</dbReference>
<evidence type="ECO:0000313" key="10">
    <source>
        <dbReference type="Proteomes" id="UP000479000"/>
    </source>
</evidence>
<dbReference type="SUPFAM" id="SSF55469">
    <property type="entry name" value="FMN-dependent nitroreductase-like"/>
    <property type="match status" value="1"/>
</dbReference>
<feature type="transmembrane region" description="Helical" evidence="7">
    <location>
        <begin position="163"/>
        <end position="181"/>
    </location>
</feature>